<keyword evidence="1" id="KW-0812">Transmembrane</keyword>
<organism evidence="2 3">
    <name type="scientific">Porites lobata</name>
    <dbReference type="NCBI Taxonomy" id="104759"/>
    <lineage>
        <taxon>Eukaryota</taxon>
        <taxon>Metazoa</taxon>
        <taxon>Cnidaria</taxon>
        <taxon>Anthozoa</taxon>
        <taxon>Hexacorallia</taxon>
        <taxon>Scleractinia</taxon>
        <taxon>Fungiina</taxon>
        <taxon>Poritidae</taxon>
        <taxon>Porites</taxon>
    </lineage>
</organism>
<evidence type="ECO:0000313" key="2">
    <source>
        <dbReference type="EMBL" id="CAH3134796.1"/>
    </source>
</evidence>
<keyword evidence="1" id="KW-1133">Transmembrane helix</keyword>
<accession>A0ABN8P8U7</accession>
<name>A0ABN8P8U7_9CNID</name>
<feature type="transmembrane region" description="Helical" evidence="1">
    <location>
        <begin position="106"/>
        <end position="128"/>
    </location>
</feature>
<dbReference type="InterPro" id="IPR037136">
    <property type="entry name" value="RNA3'_phos_cyclase_dom_sf"/>
</dbReference>
<keyword evidence="1" id="KW-0472">Membrane</keyword>
<keyword evidence="3" id="KW-1185">Reference proteome</keyword>
<dbReference type="EMBL" id="CALNXK010000055">
    <property type="protein sequence ID" value="CAH3134796.1"/>
    <property type="molecule type" value="Genomic_DNA"/>
</dbReference>
<dbReference type="Gene3D" id="3.65.10.20">
    <property type="entry name" value="RNA 3'-terminal phosphate cyclase domain"/>
    <property type="match status" value="1"/>
</dbReference>
<reference evidence="2 3" key="1">
    <citation type="submission" date="2022-05" db="EMBL/GenBank/DDBJ databases">
        <authorList>
            <consortium name="Genoscope - CEA"/>
            <person name="William W."/>
        </authorList>
    </citation>
    <scope>NUCLEOTIDE SEQUENCE [LARGE SCALE GENOMIC DNA]</scope>
</reference>
<proteinExistence type="predicted"/>
<dbReference type="Proteomes" id="UP001159405">
    <property type="component" value="Unassembled WGS sequence"/>
</dbReference>
<protein>
    <submittedName>
        <fullName evidence="2">Uncharacterized protein</fullName>
    </submittedName>
</protein>
<comment type="caution">
    <text evidence="2">The sequence shown here is derived from an EMBL/GenBank/DDBJ whole genome shotgun (WGS) entry which is preliminary data.</text>
</comment>
<sequence>MGVPVRLTNVSVPNGGLHSHDMRVLQLLRMICNGTLAANTGLSTVTYIPGELLTGHFSAEDGRLGYNASVREDQLLFMRGIAAGTVFLLLVALLSVYGPIPRPKSHVFSVLATTIETFLLVLTSFLVYDPLSKRSIEMMQIEEGYRMNA</sequence>
<evidence type="ECO:0000313" key="3">
    <source>
        <dbReference type="Proteomes" id="UP001159405"/>
    </source>
</evidence>
<feature type="transmembrane region" description="Helical" evidence="1">
    <location>
        <begin position="76"/>
        <end position="100"/>
    </location>
</feature>
<evidence type="ECO:0000256" key="1">
    <source>
        <dbReference type="SAM" id="Phobius"/>
    </source>
</evidence>
<gene>
    <name evidence="2" type="ORF">PLOB_00037617</name>
</gene>